<proteinExistence type="predicted"/>
<evidence type="ECO:0000313" key="17">
    <source>
        <dbReference type="Proteomes" id="UP001066276"/>
    </source>
</evidence>
<dbReference type="Pfam" id="PF00147">
    <property type="entry name" value="Fibrinogen_C"/>
    <property type="match status" value="1"/>
</dbReference>
<dbReference type="InterPro" id="IPR050373">
    <property type="entry name" value="Fibrinogen_C-term_domain"/>
</dbReference>
<dbReference type="Proteomes" id="UP001066276">
    <property type="component" value="Chromosome 6"/>
</dbReference>
<evidence type="ECO:0000256" key="12">
    <source>
        <dbReference type="ARBA" id="ARBA00023180"/>
    </source>
</evidence>
<dbReference type="Gene3D" id="3.90.215.10">
    <property type="entry name" value="Gamma Fibrinogen, chain A, domain 1"/>
    <property type="match status" value="1"/>
</dbReference>
<dbReference type="GO" id="GO:0005102">
    <property type="term" value="F:signaling receptor binding"/>
    <property type="evidence" value="ECO:0007669"/>
    <property type="project" value="TreeGrafter"/>
</dbReference>
<dbReference type="InterPro" id="IPR014716">
    <property type="entry name" value="Fibrinogen_a/b/g_C_1"/>
</dbReference>
<dbReference type="GO" id="GO:0003823">
    <property type="term" value="F:antigen binding"/>
    <property type="evidence" value="ECO:0007669"/>
    <property type="project" value="TreeGrafter"/>
</dbReference>
<protein>
    <recommendedName>
        <fullName evidence="15">Fibrinogen C-terminal domain-containing protein</fullName>
    </recommendedName>
</protein>
<dbReference type="PANTHER" id="PTHR19143:SF433">
    <property type="entry name" value="FICOLIN-2"/>
    <property type="match status" value="1"/>
</dbReference>
<dbReference type="InterPro" id="IPR008160">
    <property type="entry name" value="Collagen"/>
</dbReference>
<dbReference type="FunFam" id="3.90.215.10:FF:000001">
    <property type="entry name" value="Tenascin isoform 1"/>
    <property type="match status" value="1"/>
</dbReference>
<dbReference type="CDD" id="cd00087">
    <property type="entry name" value="FReD"/>
    <property type="match status" value="1"/>
</dbReference>
<keyword evidence="5 14" id="KW-0732">Signal</keyword>
<dbReference type="GO" id="GO:0001867">
    <property type="term" value="P:complement activation, lectin pathway"/>
    <property type="evidence" value="ECO:0007669"/>
    <property type="project" value="TreeGrafter"/>
</dbReference>
<evidence type="ECO:0000256" key="6">
    <source>
        <dbReference type="ARBA" id="ARBA00022734"/>
    </source>
</evidence>
<dbReference type="SMART" id="SM00186">
    <property type="entry name" value="FBG"/>
    <property type="match status" value="1"/>
</dbReference>
<dbReference type="GO" id="GO:0046872">
    <property type="term" value="F:metal ion binding"/>
    <property type="evidence" value="ECO:0007669"/>
    <property type="project" value="UniProtKB-KW"/>
</dbReference>
<dbReference type="PANTHER" id="PTHR19143">
    <property type="entry name" value="FIBRINOGEN/TENASCIN/ANGIOPOEITIN"/>
    <property type="match status" value="1"/>
</dbReference>
<dbReference type="GO" id="GO:0005615">
    <property type="term" value="C:extracellular space"/>
    <property type="evidence" value="ECO:0007669"/>
    <property type="project" value="TreeGrafter"/>
</dbReference>
<evidence type="ECO:0000256" key="14">
    <source>
        <dbReference type="SAM" id="SignalP"/>
    </source>
</evidence>
<feature type="domain" description="Fibrinogen C-terminal" evidence="15">
    <location>
        <begin position="114"/>
        <end position="331"/>
    </location>
</feature>
<feature type="signal peptide" evidence="14">
    <location>
        <begin position="1"/>
        <end position="21"/>
    </location>
</feature>
<dbReference type="PROSITE" id="PS00514">
    <property type="entry name" value="FIBRINOGEN_C_1"/>
    <property type="match status" value="1"/>
</dbReference>
<dbReference type="GO" id="GO:0097367">
    <property type="term" value="F:carbohydrate derivative binding"/>
    <property type="evidence" value="ECO:0007669"/>
    <property type="project" value="TreeGrafter"/>
</dbReference>
<dbReference type="GO" id="GO:0005581">
    <property type="term" value="C:collagen trimer"/>
    <property type="evidence" value="ECO:0007669"/>
    <property type="project" value="UniProtKB-KW"/>
</dbReference>
<dbReference type="AlphaFoldDB" id="A0AAV7R314"/>
<evidence type="ECO:0000256" key="3">
    <source>
        <dbReference type="ARBA" id="ARBA00022588"/>
    </source>
</evidence>
<accession>A0AAV7R314</accession>
<evidence type="ECO:0000256" key="10">
    <source>
        <dbReference type="ARBA" id="ARBA00023119"/>
    </source>
</evidence>
<keyword evidence="3" id="KW-0399">Innate immunity</keyword>
<evidence type="ECO:0000256" key="9">
    <source>
        <dbReference type="ARBA" id="ARBA00022859"/>
    </source>
</evidence>
<evidence type="ECO:0000256" key="11">
    <source>
        <dbReference type="ARBA" id="ARBA00023157"/>
    </source>
</evidence>
<dbReference type="SUPFAM" id="SSF56496">
    <property type="entry name" value="Fibrinogen C-terminal domain-like"/>
    <property type="match status" value="1"/>
</dbReference>
<keyword evidence="9" id="KW-0391">Immunity</keyword>
<keyword evidence="7" id="KW-0677">Repeat</keyword>
<organism evidence="16 17">
    <name type="scientific">Pleurodeles waltl</name>
    <name type="common">Iberian ribbed newt</name>
    <dbReference type="NCBI Taxonomy" id="8319"/>
    <lineage>
        <taxon>Eukaryota</taxon>
        <taxon>Metazoa</taxon>
        <taxon>Chordata</taxon>
        <taxon>Craniata</taxon>
        <taxon>Vertebrata</taxon>
        <taxon>Euteleostomi</taxon>
        <taxon>Amphibia</taxon>
        <taxon>Batrachia</taxon>
        <taxon>Caudata</taxon>
        <taxon>Salamandroidea</taxon>
        <taxon>Salamandridae</taxon>
        <taxon>Pleurodelinae</taxon>
        <taxon>Pleurodeles</taxon>
    </lineage>
</organism>
<keyword evidence="8" id="KW-0106">Calcium</keyword>
<reference evidence="16" key="1">
    <citation type="journal article" date="2022" name="bioRxiv">
        <title>Sequencing and chromosome-scale assembly of the giantPleurodeles waltlgenome.</title>
        <authorList>
            <person name="Brown T."/>
            <person name="Elewa A."/>
            <person name="Iarovenko S."/>
            <person name="Subramanian E."/>
            <person name="Araus A.J."/>
            <person name="Petzold A."/>
            <person name="Susuki M."/>
            <person name="Suzuki K.-i.T."/>
            <person name="Hayashi T."/>
            <person name="Toyoda A."/>
            <person name="Oliveira C."/>
            <person name="Osipova E."/>
            <person name="Leigh N.D."/>
            <person name="Simon A."/>
            <person name="Yun M.H."/>
        </authorList>
    </citation>
    <scope>NUCLEOTIDE SEQUENCE</scope>
    <source>
        <strain evidence="16">20211129_DDA</strain>
        <tissue evidence="16">Liver</tissue>
    </source>
</reference>
<dbReference type="InterPro" id="IPR002181">
    <property type="entry name" value="Fibrinogen_a/b/g_C_dom"/>
</dbReference>
<keyword evidence="4" id="KW-0479">Metal-binding</keyword>
<evidence type="ECO:0000313" key="16">
    <source>
        <dbReference type="EMBL" id="KAJ1145721.1"/>
    </source>
</evidence>
<dbReference type="InterPro" id="IPR020837">
    <property type="entry name" value="Fibrinogen_CS"/>
</dbReference>
<dbReference type="GO" id="GO:0030246">
    <property type="term" value="F:carbohydrate binding"/>
    <property type="evidence" value="ECO:0007669"/>
    <property type="project" value="UniProtKB-KW"/>
</dbReference>
<evidence type="ECO:0000256" key="8">
    <source>
        <dbReference type="ARBA" id="ARBA00022837"/>
    </source>
</evidence>
<keyword evidence="12" id="KW-0325">Glycoprotein</keyword>
<evidence type="ECO:0000256" key="5">
    <source>
        <dbReference type="ARBA" id="ARBA00022729"/>
    </source>
</evidence>
<comment type="subcellular location">
    <subcellularLocation>
        <location evidence="1">Secreted</location>
    </subcellularLocation>
</comment>
<dbReference type="PROSITE" id="PS51406">
    <property type="entry name" value="FIBRINOGEN_C_2"/>
    <property type="match status" value="1"/>
</dbReference>
<feature type="region of interest" description="Disordered" evidence="13">
    <location>
        <begin position="76"/>
        <end position="110"/>
    </location>
</feature>
<sequence>MRERLQISGFFVLCAVTLCSAADTCPEVQIVGLHGDEKLAILRGCPGSSGAAGPKGETGAIGAKGDKGAPGIHGKVGPPGETGAKGDAGIPGQKGEKGTPGVQGTVGEQGPDDILCKKGAKNCKELQERGTIMSGWYTIYPEGCKALTVLCDMDTDGGGWIVFQRRWDGSVDFFRDWNSYKRGFGSQMTEFWLGNDNLHWLTYTETYELRIDLRDFENNHYFAKYSSFQIAGETEKYQLTYEAFTGGNAGDSLSHHKGIPFSTKDQDNDSHESNCAERFKGAWWYNRCHDSNLNGKYWLGAHSSNADGINWLKGKGHNYSFKHSEMKLRPA</sequence>
<keyword evidence="11" id="KW-1015">Disulfide bond</keyword>
<keyword evidence="10" id="KW-0176">Collagen</keyword>
<evidence type="ECO:0000256" key="7">
    <source>
        <dbReference type="ARBA" id="ARBA00022737"/>
    </source>
</evidence>
<keyword evidence="2" id="KW-0964">Secreted</keyword>
<name>A0AAV7R314_PLEWA</name>
<evidence type="ECO:0000256" key="4">
    <source>
        <dbReference type="ARBA" id="ARBA00022723"/>
    </source>
</evidence>
<evidence type="ECO:0000256" key="1">
    <source>
        <dbReference type="ARBA" id="ARBA00004613"/>
    </source>
</evidence>
<dbReference type="InterPro" id="IPR036056">
    <property type="entry name" value="Fibrinogen-like_C"/>
</dbReference>
<keyword evidence="17" id="KW-1185">Reference proteome</keyword>
<gene>
    <name evidence="16" type="ORF">NDU88_012006</name>
</gene>
<dbReference type="Pfam" id="PF01391">
    <property type="entry name" value="Collagen"/>
    <property type="match status" value="1"/>
</dbReference>
<keyword evidence="6" id="KW-0430">Lectin</keyword>
<evidence type="ECO:0000259" key="15">
    <source>
        <dbReference type="PROSITE" id="PS51406"/>
    </source>
</evidence>
<comment type="caution">
    <text evidence="16">The sequence shown here is derived from an EMBL/GenBank/DDBJ whole genome shotgun (WGS) entry which is preliminary data.</text>
</comment>
<feature type="chain" id="PRO_5043641998" description="Fibrinogen C-terminal domain-containing protein" evidence="14">
    <location>
        <begin position="22"/>
        <end position="331"/>
    </location>
</feature>
<evidence type="ECO:0000256" key="2">
    <source>
        <dbReference type="ARBA" id="ARBA00022525"/>
    </source>
</evidence>
<dbReference type="EMBL" id="JANPWB010000010">
    <property type="protein sequence ID" value="KAJ1145721.1"/>
    <property type="molecule type" value="Genomic_DNA"/>
</dbReference>
<dbReference type="NCBIfam" id="NF040941">
    <property type="entry name" value="GGGWT_bact"/>
    <property type="match status" value="1"/>
</dbReference>
<evidence type="ECO:0000256" key="13">
    <source>
        <dbReference type="SAM" id="MobiDB-lite"/>
    </source>
</evidence>